<evidence type="ECO:0008006" key="3">
    <source>
        <dbReference type="Google" id="ProtNLM"/>
    </source>
</evidence>
<dbReference type="Gene3D" id="2.40.160.130">
    <property type="entry name" value="Capsule assembly protein Wzi"/>
    <property type="match status" value="1"/>
</dbReference>
<reference evidence="1 2" key="1">
    <citation type="submission" date="2020-08" db="EMBL/GenBank/DDBJ databases">
        <title>Sphingobacterium sp. DN00404 isolated from aquaculture water.</title>
        <authorList>
            <person name="Zhang M."/>
        </authorList>
    </citation>
    <scope>NUCLEOTIDE SEQUENCE [LARGE SCALE GENOMIC DNA]</scope>
    <source>
        <strain evidence="1 2">KCTC 42746</strain>
    </source>
</reference>
<dbReference type="EMBL" id="JACNYL010000006">
    <property type="protein sequence ID" value="MBD1423795.1"/>
    <property type="molecule type" value="Genomic_DNA"/>
</dbReference>
<protein>
    <recommendedName>
        <fullName evidence="3">Capsule assembly protein Wzi</fullName>
    </recommendedName>
</protein>
<accession>A0ABR7XXL6</accession>
<dbReference type="Proteomes" id="UP000651112">
    <property type="component" value="Unassembled WGS sequence"/>
</dbReference>
<dbReference type="RefSeq" id="WP_190315569.1">
    <property type="nucleotide sequence ID" value="NZ_JACNYL010000006.1"/>
</dbReference>
<dbReference type="InterPro" id="IPR038636">
    <property type="entry name" value="Wzi_sf"/>
</dbReference>
<evidence type="ECO:0000313" key="1">
    <source>
        <dbReference type="EMBL" id="MBD1423795.1"/>
    </source>
</evidence>
<evidence type="ECO:0000313" key="2">
    <source>
        <dbReference type="Proteomes" id="UP000651112"/>
    </source>
</evidence>
<sequence length="504" mass="57366">MNRTRFLVVVFNMFFILVSAQQEVSSRLVGRVETQLGYTSNDAVPLWMRANQFGSVPSAGLSNSWIGSFYKTYRKPYDPNDFSSVDWGLDIQTRINLAEKTSAQLIEGALKGKWWIFEGRAGRAKDIIGLNGDTTLSSGNFAVSGNALGIPKLEIRIPDYYRLPFWDGVISLKGNFVYGWVGRRVVDRSAFRIPSEDYRINSFYHQKSLYGRIGKHDWKLNLYGGINHQAYWGNEKDVYGDKFKLSEIESFLYVFLGRKYYEPGIGSSKLGNQLGSIDMGLSYDFNNIRLFGYRQFFYDVGAISRLANIVDGLTGLTIENLNNMERASNGWIWRKFIFEFFYSKDQAGYPWSKPTKSGDEDYYNNSYYREGWSYKDVGVGSPLIIAASDAKEGQVSNPYRFFISNRVSALHIGVDLQIFETDLLLKATYARHFGNFTTSPWGSSLGRKFREPYGLFVPVSQFSTYLKAHRNLTRGFSMGLVLSADYGNMLNNSVGSYVAIAKQW</sequence>
<proteinExistence type="predicted"/>
<gene>
    <name evidence="1" type="ORF">H8B21_19710</name>
</gene>
<organism evidence="1 2">
    <name type="scientific">Sphingobacterium chuzhouense</name>
    <dbReference type="NCBI Taxonomy" id="1742264"/>
    <lineage>
        <taxon>Bacteria</taxon>
        <taxon>Pseudomonadati</taxon>
        <taxon>Bacteroidota</taxon>
        <taxon>Sphingobacteriia</taxon>
        <taxon>Sphingobacteriales</taxon>
        <taxon>Sphingobacteriaceae</taxon>
        <taxon>Sphingobacterium</taxon>
    </lineage>
</organism>
<comment type="caution">
    <text evidence="1">The sequence shown here is derived from an EMBL/GenBank/DDBJ whole genome shotgun (WGS) entry which is preliminary data.</text>
</comment>
<name>A0ABR7XXL6_9SPHI</name>
<keyword evidence="2" id="KW-1185">Reference proteome</keyword>